<dbReference type="PROSITE" id="PS51898">
    <property type="entry name" value="TYR_RECOMBINASE"/>
    <property type="match status" value="1"/>
</dbReference>
<dbReference type="SUPFAM" id="SSF47823">
    <property type="entry name" value="lambda integrase-like, N-terminal domain"/>
    <property type="match status" value="1"/>
</dbReference>
<dbReference type="InterPro" id="IPR002104">
    <property type="entry name" value="Integrase_catalytic"/>
</dbReference>
<reference evidence="12" key="1">
    <citation type="submission" date="2017-09" db="EMBL/GenBank/DDBJ databases">
        <title>Complete Genome Sequence of ansamitocin-producing Bacterium Actinosynnema pretiosum X47.</title>
        <authorList>
            <person name="Cao G."/>
            <person name="Zong G."/>
            <person name="Zhong C."/>
            <person name="Fu J."/>
        </authorList>
    </citation>
    <scope>NUCLEOTIDE SEQUENCE [LARGE SCALE GENOMIC DNA]</scope>
    <source>
        <strain evidence="12">X47</strain>
    </source>
</reference>
<evidence type="ECO:0000256" key="1">
    <source>
        <dbReference type="ARBA" id="ARBA00004496"/>
    </source>
</evidence>
<name>A0A290ZCR4_9PSEU</name>
<keyword evidence="3 9" id="KW-0132">Cell division</keyword>
<dbReference type="EMBL" id="CP023445">
    <property type="protein sequence ID" value="ATE56831.1"/>
    <property type="molecule type" value="Genomic_DNA"/>
</dbReference>
<feature type="domain" description="Tyr recombinase" evidence="10">
    <location>
        <begin position="132"/>
        <end position="319"/>
    </location>
</feature>
<dbReference type="RefSeq" id="WP_096496587.1">
    <property type="nucleotide sequence ID" value="NZ_CP023445.1"/>
</dbReference>
<keyword evidence="6 9" id="KW-0238">DNA-binding</keyword>
<evidence type="ECO:0000313" key="12">
    <source>
        <dbReference type="EMBL" id="ATE56831.1"/>
    </source>
</evidence>
<organism evidence="12 13">
    <name type="scientific">Actinosynnema pretiosum</name>
    <dbReference type="NCBI Taxonomy" id="42197"/>
    <lineage>
        <taxon>Bacteria</taxon>
        <taxon>Bacillati</taxon>
        <taxon>Actinomycetota</taxon>
        <taxon>Actinomycetes</taxon>
        <taxon>Pseudonocardiales</taxon>
        <taxon>Pseudonocardiaceae</taxon>
        <taxon>Actinosynnema</taxon>
    </lineage>
</organism>
<protein>
    <recommendedName>
        <fullName evidence="9">Tyrosine recombinase XerC</fullName>
    </recommendedName>
</protein>
<evidence type="ECO:0000259" key="11">
    <source>
        <dbReference type="PROSITE" id="PS51900"/>
    </source>
</evidence>
<dbReference type="GO" id="GO:0051301">
    <property type="term" value="P:cell division"/>
    <property type="evidence" value="ECO:0007669"/>
    <property type="project" value="UniProtKB-KW"/>
</dbReference>
<evidence type="ECO:0000256" key="2">
    <source>
        <dbReference type="ARBA" id="ARBA00022490"/>
    </source>
</evidence>
<comment type="subcellular location">
    <subcellularLocation>
        <location evidence="1 9">Cytoplasm</location>
    </subcellularLocation>
</comment>
<keyword evidence="7 9" id="KW-0233">DNA recombination</keyword>
<dbReference type="PANTHER" id="PTHR30349:SF77">
    <property type="entry name" value="TYROSINE RECOMBINASE XERC"/>
    <property type="match status" value="1"/>
</dbReference>
<dbReference type="KEGG" id="apre:CNX65_29025"/>
<proteinExistence type="inferred from homology"/>
<evidence type="ECO:0000256" key="8">
    <source>
        <dbReference type="ARBA" id="ARBA00023306"/>
    </source>
</evidence>
<accession>A0A290ZCR4</accession>
<dbReference type="InterPro" id="IPR004107">
    <property type="entry name" value="Integrase_SAM-like_N"/>
</dbReference>
<keyword evidence="8 9" id="KW-0131">Cell cycle</keyword>
<dbReference type="Gene3D" id="1.10.443.10">
    <property type="entry name" value="Intergrase catalytic core"/>
    <property type="match status" value="1"/>
</dbReference>
<evidence type="ECO:0000259" key="10">
    <source>
        <dbReference type="PROSITE" id="PS51898"/>
    </source>
</evidence>
<dbReference type="PANTHER" id="PTHR30349">
    <property type="entry name" value="PHAGE INTEGRASE-RELATED"/>
    <property type="match status" value="1"/>
</dbReference>
<dbReference type="Gene3D" id="1.10.150.130">
    <property type="match status" value="1"/>
</dbReference>
<feature type="active site" evidence="9">
    <location>
        <position position="200"/>
    </location>
</feature>
<comment type="similarity">
    <text evidence="9">Belongs to the 'phage' integrase family. XerC subfamily.</text>
</comment>
<dbReference type="InterPro" id="IPR011010">
    <property type="entry name" value="DNA_brk_join_enz"/>
</dbReference>
<dbReference type="GO" id="GO:0007059">
    <property type="term" value="P:chromosome segregation"/>
    <property type="evidence" value="ECO:0007669"/>
    <property type="project" value="UniProtKB-UniRule"/>
</dbReference>
<dbReference type="GO" id="GO:0009037">
    <property type="term" value="F:tyrosine-based site-specific recombinase activity"/>
    <property type="evidence" value="ECO:0007669"/>
    <property type="project" value="UniProtKB-UniRule"/>
</dbReference>
<dbReference type="InterPro" id="IPR010998">
    <property type="entry name" value="Integrase_recombinase_N"/>
</dbReference>
<dbReference type="Pfam" id="PF00589">
    <property type="entry name" value="Phage_integrase"/>
    <property type="match status" value="1"/>
</dbReference>
<dbReference type="GO" id="GO:0006313">
    <property type="term" value="P:DNA transposition"/>
    <property type="evidence" value="ECO:0007669"/>
    <property type="project" value="UniProtKB-UniRule"/>
</dbReference>
<dbReference type="InterPro" id="IPR013762">
    <property type="entry name" value="Integrase-like_cat_sf"/>
</dbReference>
<dbReference type="PROSITE" id="PS51900">
    <property type="entry name" value="CB"/>
    <property type="match status" value="1"/>
</dbReference>
<feature type="active site" evidence="9">
    <location>
        <position position="297"/>
    </location>
</feature>
<evidence type="ECO:0000256" key="5">
    <source>
        <dbReference type="ARBA" id="ARBA00022908"/>
    </source>
</evidence>
<evidence type="ECO:0000256" key="3">
    <source>
        <dbReference type="ARBA" id="ARBA00022618"/>
    </source>
</evidence>
<evidence type="ECO:0000256" key="7">
    <source>
        <dbReference type="ARBA" id="ARBA00023172"/>
    </source>
</evidence>
<dbReference type="CDD" id="cd00798">
    <property type="entry name" value="INT_XerDC_C"/>
    <property type="match status" value="1"/>
</dbReference>
<dbReference type="HAMAP" id="MF_01808">
    <property type="entry name" value="Recomb_XerC_XerD"/>
    <property type="match status" value="1"/>
</dbReference>
<keyword evidence="4 9" id="KW-0159">Chromosome partition</keyword>
<feature type="domain" description="Core-binding (CB)" evidence="11">
    <location>
        <begin position="23"/>
        <end position="111"/>
    </location>
</feature>
<evidence type="ECO:0000313" key="13">
    <source>
        <dbReference type="Proteomes" id="UP000218505"/>
    </source>
</evidence>
<sequence>MSPPPHRRPRRVDLVRLRRELPSDVATALDAYERHLSLERGLSPHTVRAYLGDAVALLVHLAAGTPGDAVVESVDLLGLRSWLAAQHAEGASRTTMARRAASARALTAWAARTGLLAEDPGPRLNAPRPHRTLPVVVRPDQAGAALEAAAAGADQHDPVALRDRAVVELLYASGVRVAELCGLDLDDVDYSQRVIRVLGKGSRERTVPFGLPAERAVRQWADLGRSALVTERSHRALFLGARGGRLDPRTARRVVHDVMGAVPGSADVGPHGLRHSAATHLLEGGADLRTVQELLGHATLATTQLYTHVTVERLKAIHDRTHPRS</sequence>
<feature type="active site" evidence="9">
    <location>
        <position position="176"/>
    </location>
</feature>
<keyword evidence="5 9" id="KW-0229">DNA integration</keyword>
<dbReference type="AlphaFoldDB" id="A0A290ZCR4"/>
<keyword evidence="13" id="KW-1185">Reference proteome</keyword>
<dbReference type="InterPro" id="IPR050090">
    <property type="entry name" value="Tyrosine_recombinase_XerCD"/>
</dbReference>
<dbReference type="InterPro" id="IPR023009">
    <property type="entry name" value="Tyrosine_recombinase_XerC/XerD"/>
</dbReference>
<feature type="active site" evidence="9">
    <location>
        <position position="271"/>
    </location>
</feature>
<comment type="function">
    <text evidence="9">Site-specific tyrosine recombinase, which acts by catalyzing the cutting and rejoining of the recombining DNA molecules. The XerC-XerD complex is essential to convert dimers of the bacterial chromosome into monomers to permit their segregation at cell division. It also contributes to the segregational stability of plasmids.</text>
</comment>
<evidence type="ECO:0000256" key="6">
    <source>
        <dbReference type="ARBA" id="ARBA00023125"/>
    </source>
</evidence>
<feature type="active site" evidence="9">
    <location>
        <position position="274"/>
    </location>
</feature>
<dbReference type="Proteomes" id="UP000218505">
    <property type="component" value="Chromosome"/>
</dbReference>
<comment type="subunit">
    <text evidence="9">Forms a cyclic heterotetrameric complex composed of two molecules of XerC and two molecules of XerD.</text>
</comment>
<dbReference type="GO" id="GO:0005737">
    <property type="term" value="C:cytoplasm"/>
    <property type="evidence" value="ECO:0007669"/>
    <property type="project" value="UniProtKB-SubCell"/>
</dbReference>
<keyword evidence="2 9" id="KW-0963">Cytoplasm</keyword>
<gene>
    <name evidence="9" type="primary">xerC</name>
    <name evidence="12" type="ORF">CNX65_29025</name>
</gene>
<dbReference type="InterPro" id="IPR044068">
    <property type="entry name" value="CB"/>
</dbReference>
<dbReference type="SUPFAM" id="SSF56349">
    <property type="entry name" value="DNA breaking-rejoining enzymes"/>
    <property type="match status" value="1"/>
</dbReference>
<evidence type="ECO:0000256" key="9">
    <source>
        <dbReference type="HAMAP-Rule" id="MF_01808"/>
    </source>
</evidence>
<dbReference type="Pfam" id="PF02899">
    <property type="entry name" value="Phage_int_SAM_1"/>
    <property type="match status" value="1"/>
</dbReference>
<dbReference type="GO" id="GO:0003677">
    <property type="term" value="F:DNA binding"/>
    <property type="evidence" value="ECO:0007669"/>
    <property type="project" value="UniProtKB-UniRule"/>
</dbReference>
<evidence type="ECO:0000256" key="4">
    <source>
        <dbReference type="ARBA" id="ARBA00022829"/>
    </source>
</evidence>
<feature type="active site" description="O-(3'-phospho-DNA)-tyrosine intermediate" evidence="9">
    <location>
        <position position="306"/>
    </location>
</feature>